<keyword evidence="1" id="KW-0808">Transferase</keyword>
<dbReference type="CDD" id="cd03794">
    <property type="entry name" value="GT4_WbuB-like"/>
    <property type="match status" value="1"/>
</dbReference>
<protein>
    <submittedName>
        <fullName evidence="4">Uncharacterized protein</fullName>
    </submittedName>
</protein>
<dbReference type="RefSeq" id="WP_024752519.1">
    <property type="nucleotide sequence ID" value="NZ_CDNC01000001.1"/>
</dbReference>
<sequence>MNILYICDQVGSPEMGMVFRPYYFAREFNKLGHSTIILGSSFVHNRKQNPKITKDFEESTIDGIRYIWIKTCTYKKAFKRLKNIFSFAIKVRIHAKYIAQKYRPDVVISACAHNLDIYASIKIAKYASAKLVYEVRDLWPLSPMEIGGYTKYNPFIMLVQHAEDTAYKKADAVVSVLPCVHEYMQSRGLDLKKLTIIPNGIAEDDWTDISAGESLDKNLCNFIEKNQKQGKMIVGYTGAYATTNALAFLLDAAKVVQNTNIIFILIGSGLEKERLIEKKEKLRLQNVYFFDPIPKSSIPRLLSYFDILYIGLQNHSLFRFGISPNKMMDYMMAAKPIVNAIKAGNDPISEAGCGITVEPENPQAIADGIMKLAKLTDQERQAMGKKGREYILKNNVYSVLVQKFLSKINKISI</sequence>
<dbReference type="AlphaFoldDB" id="A0A0B7GPN0"/>
<evidence type="ECO:0000256" key="1">
    <source>
        <dbReference type="ARBA" id="ARBA00022679"/>
    </source>
</evidence>
<name>A0A0B7GPN0_TREPH</name>
<evidence type="ECO:0000313" key="5">
    <source>
        <dbReference type="Proteomes" id="UP000042527"/>
    </source>
</evidence>
<dbReference type="InterPro" id="IPR028098">
    <property type="entry name" value="Glyco_trans_4-like_N"/>
</dbReference>
<feature type="domain" description="Glycosyl transferase family 1" evidence="2">
    <location>
        <begin position="225"/>
        <end position="389"/>
    </location>
</feature>
<evidence type="ECO:0000313" key="4">
    <source>
        <dbReference type="EMBL" id="CEM60408.1"/>
    </source>
</evidence>
<gene>
    <name evidence="4" type="ORF">TPHV1_10076</name>
</gene>
<dbReference type="InterPro" id="IPR001296">
    <property type="entry name" value="Glyco_trans_1"/>
</dbReference>
<dbReference type="Gene3D" id="3.40.50.2000">
    <property type="entry name" value="Glycogen Phosphorylase B"/>
    <property type="match status" value="2"/>
</dbReference>
<reference evidence="5" key="1">
    <citation type="submission" date="2015-01" db="EMBL/GenBank/DDBJ databases">
        <authorList>
            <person name="Manzoor Shahid"/>
            <person name="Zubair Saima"/>
        </authorList>
    </citation>
    <scope>NUCLEOTIDE SEQUENCE [LARGE SCALE GENOMIC DNA]</scope>
    <source>
        <strain evidence="5">V1</strain>
    </source>
</reference>
<evidence type="ECO:0000259" key="3">
    <source>
        <dbReference type="Pfam" id="PF13579"/>
    </source>
</evidence>
<dbReference type="PANTHER" id="PTHR46401">
    <property type="entry name" value="GLYCOSYLTRANSFERASE WBBK-RELATED"/>
    <property type="match status" value="1"/>
</dbReference>
<feature type="domain" description="Glycosyltransferase subfamily 4-like N-terminal" evidence="3">
    <location>
        <begin position="22"/>
        <end position="200"/>
    </location>
</feature>
<dbReference type="PANTHER" id="PTHR46401:SF2">
    <property type="entry name" value="GLYCOSYLTRANSFERASE WBBK-RELATED"/>
    <property type="match status" value="1"/>
</dbReference>
<dbReference type="Proteomes" id="UP000042527">
    <property type="component" value="Unassembled WGS sequence"/>
</dbReference>
<dbReference type="OrthoDB" id="9811902at2"/>
<dbReference type="Pfam" id="PF00534">
    <property type="entry name" value="Glycos_transf_1"/>
    <property type="match status" value="1"/>
</dbReference>
<keyword evidence="5" id="KW-1185">Reference proteome</keyword>
<dbReference type="SUPFAM" id="SSF53756">
    <property type="entry name" value="UDP-Glycosyltransferase/glycogen phosphorylase"/>
    <property type="match status" value="1"/>
</dbReference>
<proteinExistence type="predicted"/>
<organism evidence="4 5">
    <name type="scientific">Treponema phagedenis</name>
    <dbReference type="NCBI Taxonomy" id="162"/>
    <lineage>
        <taxon>Bacteria</taxon>
        <taxon>Pseudomonadati</taxon>
        <taxon>Spirochaetota</taxon>
        <taxon>Spirochaetia</taxon>
        <taxon>Spirochaetales</taxon>
        <taxon>Treponemataceae</taxon>
        <taxon>Treponema</taxon>
    </lineage>
</organism>
<dbReference type="GO" id="GO:0016757">
    <property type="term" value="F:glycosyltransferase activity"/>
    <property type="evidence" value="ECO:0007669"/>
    <property type="project" value="InterPro"/>
</dbReference>
<dbReference type="Pfam" id="PF13579">
    <property type="entry name" value="Glyco_trans_4_4"/>
    <property type="match status" value="1"/>
</dbReference>
<evidence type="ECO:0000259" key="2">
    <source>
        <dbReference type="Pfam" id="PF00534"/>
    </source>
</evidence>
<dbReference type="EMBL" id="CDNC01000001">
    <property type="protein sequence ID" value="CEM60408.1"/>
    <property type="molecule type" value="Genomic_DNA"/>
</dbReference>
<accession>A0A0B7GPN0</accession>
<dbReference type="GO" id="GO:0009103">
    <property type="term" value="P:lipopolysaccharide biosynthetic process"/>
    <property type="evidence" value="ECO:0007669"/>
    <property type="project" value="TreeGrafter"/>
</dbReference>